<keyword evidence="2" id="KW-1185">Reference proteome</keyword>
<protein>
    <submittedName>
        <fullName evidence="1">Uncharacterized protein</fullName>
    </submittedName>
</protein>
<reference evidence="1" key="1">
    <citation type="submission" date="2020-04" db="EMBL/GenBank/DDBJ databases">
        <authorList>
            <person name="Alioto T."/>
            <person name="Alioto T."/>
            <person name="Gomez Garrido J."/>
        </authorList>
    </citation>
    <scope>NUCLEOTIDE SEQUENCE</scope>
    <source>
        <strain evidence="1">A484AB</strain>
    </source>
</reference>
<proteinExistence type="predicted"/>
<comment type="caution">
    <text evidence="1">The sequence shown here is derived from an EMBL/GenBank/DDBJ whole genome shotgun (WGS) entry which is preliminary data.</text>
</comment>
<evidence type="ECO:0000313" key="2">
    <source>
        <dbReference type="Proteomes" id="UP001152795"/>
    </source>
</evidence>
<dbReference type="EMBL" id="CACRXK020000499">
    <property type="protein sequence ID" value="CAB3982431.1"/>
    <property type="molecule type" value="Genomic_DNA"/>
</dbReference>
<evidence type="ECO:0000313" key="1">
    <source>
        <dbReference type="EMBL" id="CAB3982431.1"/>
    </source>
</evidence>
<organism evidence="1 2">
    <name type="scientific">Paramuricea clavata</name>
    <name type="common">Red gorgonian</name>
    <name type="synonym">Violescent sea-whip</name>
    <dbReference type="NCBI Taxonomy" id="317549"/>
    <lineage>
        <taxon>Eukaryota</taxon>
        <taxon>Metazoa</taxon>
        <taxon>Cnidaria</taxon>
        <taxon>Anthozoa</taxon>
        <taxon>Octocorallia</taxon>
        <taxon>Malacalcyonacea</taxon>
        <taxon>Plexauridae</taxon>
        <taxon>Paramuricea</taxon>
    </lineage>
</organism>
<gene>
    <name evidence="1" type="ORF">PACLA_8A044924</name>
</gene>
<dbReference type="Proteomes" id="UP001152795">
    <property type="component" value="Unassembled WGS sequence"/>
</dbReference>
<name>A0A6S7GAR1_PARCT</name>
<accession>A0A6S7GAR1</accession>
<sequence length="60" mass="6955">MTVDQPVASRVKTKTTRTKCVPSHVWLDVNVRLGKFGIRRSAFRRQNVQSSSKKRKTFVH</sequence>
<dbReference type="AlphaFoldDB" id="A0A6S7GAR1"/>